<organism evidence="2 3">
    <name type="scientific">Puccinia graminis f. sp. tritici</name>
    <dbReference type="NCBI Taxonomy" id="56615"/>
    <lineage>
        <taxon>Eukaryota</taxon>
        <taxon>Fungi</taxon>
        <taxon>Dikarya</taxon>
        <taxon>Basidiomycota</taxon>
        <taxon>Pucciniomycotina</taxon>
        <taxon>Pucciniomycetes</taxon>
        <taxon>Pucciniales</taxon>
        <taxon>Pucciniaceae</taxon>
        <taxon>Puccinia</taxon>
    </lineage>
</organism>
<accession>A0A5B0PVF9</accession>
<reference evidence="2 3" key="1">
    <citation type="submission" date="2019-05" db="EMBL/GenBank/DDBJ databases">
        <title>Emergence of the Ug99 lineage of the wheat stem rust pathogen through somatic hybridization.</title>
        <authorList>
            <person name="Li F."/>
            <person name="Upadhyaya N.M."/>
            <person name="Sperschneider J."/>
            <person name="Matny O."/>
            <person name="Nguyen-Phuc H."/>
            <person name="Mago R."/>
            <person name="Raley C."/>
            <person name="Miller M.E."/>
            <person name="Silverstein K.A.T."/>
            <person name="Henningsen E."/>
            <person name="Hirsch C.D."/>
            <person name="Visser B."/>
            <person name="Pretorius Z.A."/>
            <person name="Steffenson B.J."/>
            <person name="Schwessinger B."/>
            <person name="Dodds P.N."/>
            <person name="Figueroa M."/>
        </authorList>
    </citation>
    <scope>NUCLEOTIDE SEQUENCE [LARGE SCALE GENOMIC DNA]</scope>
    <source>
        <strain evidence="2">21-0</strain>
    </source>
</reference>
<comment type="caution">
    <text evidence="2">The sequence shown here is derived from an EMBL/GenBank/DDBJ whole genome shotgun (WGS) entry which is preliminary data.</text>
</comment>
<feature type="region of interest" description="Disordered" evidence="1">
    <location>
        <begin position="1"/>
        <end position="25"/>
    </location>
</feature>
<evidence type="ECO:0000313" key="2">
    <source>
        <dbReference type="EMBL" id="KAA1104750.1"/>
    </source>
</evidence>
<sequence length="108" mass="12204">MMKTMIGNEGRKEESSEATTKAKQTRRVDLVYQFPPFVESSAGEPEKARRPSLHELKLVARLPTRASTEAHEHEVLGTGLSSSPPETLKPAWVGRALNYIKRLWSLRF</sequence>
<name>A0A5B0PVF9_PUCGR</name>
<keyword evidence="3" id="KW-1185">Reference proteome</keyword>
<dbReference type="Proteomes" id="UP000324748">
    <property type="component" value="Unassembled WGS sequence"/>
</dbReference>
<dbReference type="AlphaFoldDB" id="A0A5B0PVF9"/>
<gene>
    <name evidence="2" type="ORF">PGT21_031172</name>
</gene>
<protein>
    <submittedName>
        <fullName evidence="2">Uncharacterized protein</fullName>
    </submittedName>
</protein>
<evidence type="ECO:0000256" key="1">
    <source>
        <dbReference type="SAM" id="MobiDB-lite"/>
    </source>
</evidence>
<proteinExistence type="predicted"/>
<dbReference type="EMBL" id="VSWC01000041">
    <property type="protein sequence ID" value="KAA1104750.1"/>
    <property type="molecule type" value="Genomic_DNA"/>
</dbReference>
<evidence type="ECO:0000313" key="3">
    <source>
        <dbReference type="Proteomes" id="UP000324748"/>
    </source>
</evidence>